<keyword evidence="5" id="KW-1133">Transmembrane helix</keyword>
<dbReference type="AlphaFoldDB" id="A0A1U7XB37"/>
<keyword evidence="6" id="KW-1185">Reference proteome</keyword>
<dbReference type="RefSeq" id="XP_009786866.1">
    <property type="nucleotide sequence ID" value="XM_009788564.1"/>
</dbReference>
<evidence type="ECO:0000256" key="3">
    <source>
        <dbReference type="ARBA" id="ARBA00023242"/>
    </source>
</evidence>
<comment type="subcellular location">
    <subcellularLocation>
        <location evidence="1">Nucleus</location>
        <location evidence="1">Nucleolus</location>
    </subcellularLocation>
</comment>
<gene>
    <name evidence="7" type="primary">LOC104234916</name>
</gene>
<feature type="compositionally biased region" description="Basic residues" evidence="4">
    <location>
        <begin position="137"/>
        <end position="147"/>
    </location>
</feature>
<reference evidence="7" key="2">
    <citation type="submission" date="2025-08" db="UniProtKB">
        <authorList>
            <consortium name="RefSeq"/>
        </authorList>
    </citation>
    <scope>IDENTIFICATION</scope>
    <source>
        <tissue evidence="7">Leaf</tissue>
    </source>
</reference>
<dbReference type="Proteomes" id="UP000189701">
    <property type="component" value="Unplaced"/>
</dbReference>
<dbReference type="Pfam" id="PF15341">
    <property type="entry name" value="SLX9"/>
    <property type="match status" value="1"/>
</dbReference>
<keyword evidence="5" id="KW-0812">Transmembrane</keyword>
<organism evidence="6 7">
    <name type="scientific">Nicotiana sylvestris</name>
    <name type="common">Wood tobacco</name>
    <name type="synonym">South American tobacco</name>
    <dbReference type="NCBI Taxonomy" id="4096"/>
    <lineage>
        <taxon>Eukaryota</taxon>
        <taxon>Viridiplantae</taxon>
        <taxon>Streptophyta</taxon>
        <taxon>Embryophyta</taxon>
        <taxon>Tracheophyta</taxon>
        <taxon>Spermatophyta</taxon>
        <taxon>Magnoliopsida</taxon>
        <taxon>eudicotyledons</taxon>
        <taxon>Gunneridae</taxon>
        <taxon>Pentapetalae</taxon>
        <taxon>asterids</taxon>
        <taxon>lamiids</taxon>
        <taxon>Solanales</taxon>
        <taxon>Solanaceae</taxon>
        <taxon>Nicotianoideae</taxon>
        <taxon>Nicotianeae</taxon>
        <taxon>Nicotiana</taxon>
    </lineage>
</organism>
<reference evidence="6" key="1">
    <citation type="journal article" date="2013" name="Genome Biol.">
        <title>Reference genomes and transcriptomes of Nicotiana sylvestris and Nicotiana tomentosiformis.</title>
        <authorList>
            <person name="Sierro N."/>
            <person name="Battey J.N."/>
            <person name="Ouadi S."/>
            <person name="Bovet L."/>
            <person name="Goepfert S."/>
            <person name="Bakaher N."/>
            <person name="Peitsch M.C."/>
            <person name="Ivanov N.V."/>
        </authorList>
    </citation>
    <scope>NUCLEOTIDE SEQUENCE [LARGE SCALE GENOMIC DNA]</scope>
</reference>
<keyword evidence="5" id="KW-0472">Membrane</keyword>
<evidence type="ECO:0000313" key="7">
    <source>
        <dbReference type="RefSeq" id="XP_009786866.1"/>
    </source>
</evidence>
<protein>
    <submittedName>
        <fullName evidence="7">Uncharacterized protein LOC104234916</fullName>
    </submittedName>
</protein>
<sequence>MGKTASRGDAAARAERKFEKKLEFYAKVKQTVTSLAAQKSITKKKVRSRQKKLKAYDLSELSEFLPEFKASQQPKPAEFKLKSKNRKNLVLKESNQFQAVVNHPAFQADPLGAIHQHLQSTQPTLDEKPKRRENKNGNRKGKKKSTNCRRSLPLEPPRLSTTSTNDHQRHCALHGATWCGVERRGAAWCDVVPWARPAMSCDVLTHPAMSCHVLTRAWPRPAMSCGATVNGDIVCTSTSLSFLLLLVKIPICQILACWSVFIVVHSATKLAAIYRYDLS</sequence>
<evidence type="ECO:0000256" key="1">
    <source>
        <dbReference type="ARBA" id="ARBA00004604"/>
    </source>
</evidence>
<accession>A0A1U7XB37</accession>
<dbReference type="GO" id="GO:0030686">
    <property type="term" value="C:90S preribosome"/>
    <property type="evidence" value="ECO:0007669"/>
    <property type="project" value="InterPro"/>
</dbReference>
<proteinExistence type="inferred from homology"/>
<dbReference type="InterPro" id="IPR028160">
    <property type="entry name" value="Slx9-like"/>
</dbReference>
<dbReference type="GO" id="GO:0005730">
    <property type="term" value="C:nucleolus"/>
    <property type="evidence" value="ECO:0007669"/>
    <property type="project" value="UniProtKB-SubCell"/>
</dbReference>
<dbReference type="PANTHER" id="PTHR31109">
    <property type="entry name" value="PROTEIN FAM207A"/>
    <property type="match status" value="1"/>
</dbReference>
<feature type="region of interest" description="Disordered" evidence="4">
    <location>
        <begin position="119"/>
        <end position="166"/>
    </location>
</feature>
<dbReference type="GO" id="GO:0000462">
    <property type="term" value="P:maturation of SSU-rRNA from tricistronic rRNA transcript (SSU-rRNA, 5.8S rRNA, LSU-rRNA)"/>
    <property type="evidence" value="ECO:0007669"/>
    <property type="project" value="InterPro"/>
</dbReference>
<dbReference type="PANTHER" id="PTHR31109:SF2">
    <property type="entry name" value="RIBOSOME BIOGENESIS PROTEIN SLX9 HOMOLOG"/>
    <property type="match status" value="1"/>
</dbReference>
<keyword evidence="3" id="KW-0539">Nucleus</keyword>
<feature type="transmembrane region" description="Helical" evidence="5">
    <location>
        <begin position="242"/>
        <end position="264"/>
    </location>
</feature>
<comment type="similarity">
    <text evidence="2">Belongs to the SLX9 family.</text>
</comment>
<dbReference type="STRING" id="4096.A0A1U7XB37"/>
<feature type="compositionally biased region" description="Basic and acidic residues" evidence="4">
    <location>
        <begin position="125"/>
        <end position="136"/>
    </location>
</feature>
<evidence type="ECO:0000313" key="6">
    <source>
        <dbReference type="Proteomes" id="UP000189701"/>
    </source>
</evidence>
<evidence type="ECO:0000256" key="4">
    <source>
        <dbReference type="SAM" id="MobiDB-lite"/>
    </source>
</evidence>
<evidence type="ECO:0000256" key="2">
    <source>
        <dbReference type="ARBA" id="ARBA00011022"/>
    </source>
</evidence>
<evidence type="ECO:0000256" key="5">
    <source>
        <dbReference type="SAM" id="Phobius"/>
    </source>
</evidence>
<dbReference type="GO" id="GO:0030688">
    <property type="term" value="C:preribosome, small subunit precursor"/>
    <property type="evidence" value="ECO:0007669"/>
    <property type="project" value="InterPro"/>
</dbReference>
<dbReference type="eggNOG" id="ENOG502S0EQ">
    <property type="taxonomic scope" value="Eukaryota"/>
</dbReference>
<name>A0A1U7XB37_NICSY</name>